<dbReference type="Gene3D" id="3.50.50.60">
    <property type="entry name" value="FAD/NAD(P)-binding domain"/>
    <property type="match status" value="1"/>
</dbReference>
<feature type="region of interest" description="Disordered" evidence="1">
    <location>
        <begin position="344"/>
        <end position="454"/>
    </location>
</feature>
<dbReference type="EMBL" id="AP011115">
    <property type="protein sequence ID" value="BAH49557.1"/>
    <property type="molecule type" value="Genomic_DNA"/>
</dbReference>
<dbReference type="AlphaFoldDB" id="C1AX53"/>
<proteinExistence type="predicted"/>
<protein>
    <submittedName>
        <fullName evidence="2">Putative oxidoreductase</fullName>
    </submittedName>
</protein>
<organism evidence="2 3">
    <name type="scientific">Rhodococcus opacus (strain B4)</name>
    <dbReference type="NCBI Taxonomy" id="632772"/>
    <lineage>
        <taxon>Bacteria</taxon>
        <taxon>Bacillati</taxon>
        <taxon>Actinomycetota</taxon>
        <taxon>Actinomycetes</taxon>
        <taxon>Mycobacteriales</taxon>
        <taxon>Nocardiaceae</taxon>
        <taxon>Rhodococcus</taxon>
    </lineage>
</organism>
<dbReference type="STRING" id="632772.ROP_13100"/>
<gene>
    <name evidence="2" type="ordered locus">ROP_13100</name>
</gene>
<feature type="region of interest" description="Disordered" evidence="1">
    <location>
        <begin position="206"/>
        <end position="262"/>
    </location>
</feature>
<evidence type="ECO:0000256" key="1">
    <source>
        <dbReference type="SAM" id="MobiDB-lite"/>
    </source>
</evidence>
<reference evidence="2 3" key="1">
    <citation type="submission" date="2009-03" db="EMBL/GenBank/DDBJ databases">
        <title>Comparison of the complete genome sequences of Rhodococcus erythropolis PR4 and Rhodococcus opacus B4.</title>
        <authorList>
            <person name="Takarada H."/>
            <person name="Sekine M."/>
            <person name="Hosoyama A."/>
            <person name="Yamada R."/>
            <person name="Fujisawa T."/>
            <person name="Omata S."/>
            <person name="Shimizu A."/>
            <person name="Tsukatani N."/>
            <person name="Tanikawa S."/>
            <person name="Fujita N."/>
            <person name="Harayama S."/>
        </authorList>
    </citation>
    <scope>NUCLEOTIDE SEQUENCE [LARGE SCALE GENOMIC DNA]</scope>
    <source>
        <strain evidence="2 3">B4</strain>
    </source>
</reference>
<dbReference type="Proteomes" id="UP000002212">
    <property type="component" value="Chromosome"/>
</dbReference>
<dbReference type="KEGG" id="rop:ROP_13100"/>
<dbReference type="InterPro" id="IPR036188">
    <property type="entry name" value="FAD/NAD-bd_sf"/>
</dbReference>
<feature type="compositionally biased region" description="Basic residues" evidence="1">
    <location>
        <begin position="405"/>
        <end position="428"/>
    </location>
</feature>
<sequence length="454" mass="44991">MVTGGIVITGRVVVVVVVGASVGATAAGGGTVAVTTGGRVTGVVTGARLIVGGGGAIVVRTGGGGGGAGVVDGAGAGAVVTGAGSVVSVTARGVVRSAICQVGVGGTNTWNVAGAALYGPAACRPSDVSGGGTTAGPRLPNAPPAAPIISPETAETVAIARAPIATVLSSMRYPSSACKCVHHRGRCPRLVHESAGESLGRGSLEGCRGGSGGSAHADANPCPDGGASRRSSGVHTAPTGGNDVSARQVVPPPPAVRTGRGGRRRVGDAVRFVSAIEIVSDVLVLVGGPAATWAALSAAREGASVVLADKGYCGTSGPTASGGNNLERPARPRARTVRAGPLRGRRPAVRTGVDVPGALGDPPPGGRTGRIRVPVSLRRRRPGGPHQPAGARVHAPDAQACAPGRGHHPRPQPRPGTAHHRRRRRGDRRLRGWTGPGPPSARPCGRRNRTTFCR</sequence>
<feature type="compositionally biased region" description="Basic residues" evidence="1">
    <location>
        <begin position="444"/>
        <end position="454"/>
    </location>
</feature>
<evidence type="ECO:0000313" key="2">
    <source>
        <dbReference type="EMBL" id="BAH49557.1"/>
    </source>
</evidence>
<dbReference type="SUPFAM" id="SSF51905">
    <property type="entry name" value="FAD/NAD(P)-binding domain"/>
    <property type="match status" value="1"/>
</dbReference>
<accession>C1AX53</accession>
<name>C1AX53_RHOOB</name>
<dbReference type="HOGENOM" id="CLU_602528_0_0_11"/>
<evidence type="ECO:0000313" key="3">
    <source>
        <dbReference type="Proteomes" id="UP000002212"/>
    </source>
</evidence>